<name>A0A4S1WVX4_9SPHN</name>
<dbReference type="Proteomes" id="UP000309848">
    <property type="component" value="Unassembled WGS sequence"/>
</dbReference>
<evidence type="ECO:0000256" key="1">
    <source>
        <dbReference type="SAM" id="MobiDB-lite"/>
    </source>
</evidence>
<accession>A0A4S1WVX4</accession>
<sequence>MGTSKPLASLSSSLLARKGQARPAMRPQGFLQMNTGAQEDLGWNDMGEDFRPAPTPYVAPVEQVYDAPKPEVLRQIEALDEQLAAPAPAVFDTPEFAPEPETAAEAEPEQEEIQVVVARPMKREPVLKHAPAVSQGTLAKVAREVSSKKAKAAFTLRLDHDRHLRLRLASAVTGRSAQQLVTEALDQYLESLEGIDALASQIDPATLRA</sequence>
<dbReference type="GO" id="GO:0006355">
    <property type="term" value="P:regulation of DNA-templated transcription"/>
    <property type="evidence" value="ECO:0007669"/>
    <property type="project" value="InterPro"/>
</dbReference>
<evidence type="ECO:0000313" key="2">
    <source>
        <dbReference type="EMBL" id="TGX46567.1"/>
    </source>
</evidence>
<dbReference type="OrthoDB" id="7507351at2"/>
<protein>
    <submittedName>
        <fullName evidence="2">Uncharacterized protein</fullName>
    </submittedName>
</protein>
<keyword evidence="3" id="KW-1185">Reference proteome</keyword>
<comment type="caution">
    <text evidence="2">The sequence shown here is derived from an EMBL/GenBank/DDBJ whole genome shotgun (WGS) entry which is preliminary data.</text>
</comment>
<feature type="compositionally biased region" description="Low complexity" evidence="1">
    <location>
        <begin position="7"/>
        <end position="16"/>
    </location>
</feature>
<dbReference type="SUPFAM" id="SSF47598">
    <property type="entry name" value="Ribbon-helix-helix"/>
    <property type="match status" value="1"/>
</dbReference>
<organism evidence="2 3">
    <name type="scientific">Sphingomonas naasensis</name>
    <dbReference type="NCBI Taxonomy" id="1344951"/>
    <lineage>
        <taxon>Bacteria</taxon>
        <taxon>Pseudomonadati</taxon>
        <taxon>Pseudomonadota</taxon>
        <taxon>Alphaproteobacteria</taxon>
        <taxon>Sphingomonadales</taxon>
        <taxon>Sphingomonadaceae</taxon>
        <taxon>Sphingomonas</taxon>
    </lineage>
</organism>
<gene>
    <name evidence="2" type="ORF">E5A74_02875</name>
</gene>
<dbReference type="Gene3D" id="1.10.1220.10">
    <property type="entry name" value="Met repressor-like"/>
    <property type="match status" value="1"/>
</dbReference>
<dbReference type="AlphaFoldDB" id="A0A4S1WVX4"/>
<dbReference type="EMBL" id="SRXU01000001">
    <property type="protein sequence ID" value="TGX46567.1"/>
    <property type="molecule type" value="Genomic_DNA"/>
</dbReference>
<evidence type="ECO:0000313" key="3">
    <source>
        <dbReference type="Proteomes" id="UP000309848"/>
    </source>
</evidence>
<proteinExistence type="predicted"/>
<dbReference type="InterPro" id="IPR010985">
    <property type="entry name" value="Ribbon_hlx_hlx"/>
</dbReference>
<reference evidence="2 3" key="1">
    <citation type="submission" date="2019-04" db="EMBL/GenBank/DDBJ databases">
        <title>Sphingomonas psychrotolerans sp. nov., isolated from soil in the Tianshan Mountains, Xinjiang, China.</title>
        <authorList>
            <person name="Luo Y."/>
            <person name="Sheng H."/>
        </authorList>
    </citation>
    <scope>NUCLEOTIDE SEQUENCE [LARGE SCALE GENOMIC DNA]</scope>
    <source>
        <strain evidence="2 3">KIS18-15</strain>
    </source>
</reference>
<feature type="region of interest" description="Disordered" evidence="1">
    <location>
        <begin position="1"/>
        <end position="55"/>
    </location>
</feature>
<dbReference type="InterPro" id="IPR013321">
    <property type="entry name" value="Arc_rbn_hlx_hlx"/>
</dbReference>